<dbReference type="SUPFAM" id="SSF53597">
    <property type="entry name" value="Dihydrofolate reductase-like"/>
    <property type="match status" value="1"/>
</dbReference>
<organism evidence="2 3">
    <name type="scientific">Amycolatopsis oliviviridis</name>
    <dbReference type="NCBI Taxonomy" id="1471590"/>
    <lineage>
        <taxon>Bacteria</taxon>
        <taxon>Bacillati</taxon>
        <taxon>Actinomycetota</taxon>
        <taxon>Actinomycetes</taxon>
        <taxon>Pseudonocardiales</taxon>
        <taxon>Pseudonocardiaceae</taxon>
        <taxon>Amycolatopsis</taxon>
    </lineage>
</organism>
<keyword evidence="3" id="KW-1185">Reference proteome</keyword>
<dbReference type="InterPro" id="IPR002734">
    <property type="entry name" value="RibDG_C"/>
</dbReference>
<protein>
    <recommendedName>
        <fullName evidence="1">Bacterial bifunctional deaminase-reductase C-terminal domain-containing protein</fullName>
    </recommendedName>
</protein>
<dbReference type="Proteomes" id="UP000635387">
    <property type="component" value="Unassembled WGS sequence"/>
</dbReference>
<feature type="domain" description="Bacterial bifunctional deaminase-reductase C-terminal" evidence="1">
    <location>
        <begin position="2"/>
        <end position="37"/>
    </location>
</feature>
<dbReference type="InterPro" id="IPR024072">
    <property type="entry name" value="DHFR-like_dom_sf"/>
</dbReference>
<dbReference type="RefSeq" id="WP_229907610.1">
    <property type="nucleotide sequence ID" value="NZ_BNAY01000001.1"/>
</dbReference>
<proteinExistence type="predicted"/>
<comment type="caution">
    <text evidence="2">The sequence shown here is derived from an EMBL/GenBank/DDBJ whole genome shotgun (WGS) entry which is preliminary data.</text>
</comment>
<sequence>MRGADIAGQLLGARLLDEVHLHVAPVLLGRGTGLFAGRLGELIPQGEPATGIATHLRFRVGDGSLDGGS</sequence>
<dbReference type="EMBL" id="BNAY01000001">
    <property type="protein sequence ID" value="GHH06175.1"/>
    <property type="molecule type" value="Genomic_DNA"/>
</dbReference>
<evidence type="ECO:0000313" key="2">
    <source>
        <dbReference type="EMBL" id="GHH06175.1"/>
    </source>
</evidence>
<dbReference type="Gene3D" id="3.40.430.10">
    <property type="entry name" value="Dihydrofolate Reductase, subunit A"/>
    <property type="match status" value="1"/>
</dbReference>
<accession>A0ABQ3L6X5</accession>
<evidence type="ECO:0000259" key="1">
    <source>
        <dbReference type="Pfam" id="PF01872"/>
    </source>
</evidence>
<dbReference type="Pfam" id="PF01872">
    <property type="entry name" value="RibD_C"/>
    <property type="match status" value="1"/>
</dbReference>
<reference evidence="3" key="1">
    <citation type="journal article" date="2019" name="Int. J. Syst. Evol. Microbiol.">
        <title>The Global Catalogue of Microorganisms (GCM) 10K type strain sequencing project: providing services to taxonomists for standard genome sequencing and annotation.</title>
        <authorList>
            <consortium name="The Broad Institute Genomics Platform"/>
            <consortium name="The Broad Institute Genome Sequencing Center for Infectious Disease"/>
            <person name="Wu L."/>
            <person name="Ma J."/>
        </authorList>
    </citation>
    <scope>NUCLEOTIDE SEQUENCE [LARGE SCALE GENOMIC DNA]</scope>
    <source>
        <strain evidence="3">CGMCC 4.7683</strain>
    </source>
</reference>
<gene>
    <name evidence="2" type="ORF">GCM10017790_11130</name>
</gene>
<name>A0ABQ3L6X5_9PSEU</name>
<evidence type="ECO:0000313" key="3">
    <source>
        <dbReference type="Proteomes" id="UP000635387"/>
    </source>
</evidence>